<keyword evidence="9" id="KW-0239">DNA-directed DNA polymerase</keyword>
<keyword evidence="7" id="KW-0235">DNA replication</keyword>
<sequence length="1201" mass="137230">MMIQSRLLSFRSATQLRPTLGQIRHKSIRTKNRKESPRVNAVGIQYLSKQLQSKVFPNSINVKEDPALLEISKQHLADNELLGKPTQISDPIQIKNFPDLVGESGTLNEHFYKLGMKQVEPYLSMTESFLSPNTILPNKPQKWEFQAGWTRYEPGKAPEPVPYPFEDELVFDVEVLYKNSPYAVLNTAVSKKAWYGWVSPFLIEYKKDPSYNDYEHLIPFNCLDHPKVLIGYNVGYDRARVFDEYNIKQSKAFYLDGMALHVATTGICSRQRVQWMNYKKREKAMENDEEGDTSNTESDLFDLAQQLQDNPWIDKSSPNSLKIVAKHHCGIELNKADRDFFSSTDPNEIVENFDKLMTYCSTDVEATFAVTAKLFPEFRAKVPHPVSFAALRHLGSLILPSTKKWDGYVETAEAIYMKHKASISEKLNELVEGLMKEKKRKIEKDDWLSQLNWEIKEPRFKKDGEPFKRQAFLTGYPQWYRDLYRSEKSESSLTLKSRNVPIFLRLKWEGYPLFWTNSTGWCFKVKYSEKAIAELEKKNYVRFNPRRKYEDEEAEDSEISVAKPSKEDVDIQAVDDLLESGYILFRIPHPNGPSHRCTNVLGKNFSSYFENGILSSEIDFAKEILKINAECSYWLGNRQRIKDQFIVYDDKDGKKVDFFNGSKEDAVANPDMGIILPKICAMGTVTRRAVENTWLTASNSKRTRIGSELKAMIEAPKGYSFVGADVDSEELWIASLVGDSVFKFHGATALGWMTLEGTKNAGTDLHSKTADILGISRNDAKIFNYGRIYGAGIKFATRLLMQFNGKLNESQAFEIATKLYSKTKGIARSSKMLKGKVYHGGSESVMFNQLETIANEASPRTPVLGAAITAALTKKNLNSQQFLPSRVNWTIQSSGVDYLHLLIISMDYLSEKFNIPLRLTITVHDELRYLCKNEHKYQVALLLQISNLWTRAMFCQQVGINEVPQSCAFFSEVDIDHILRKDVNMDCVTPSQPNIIPPGESLDILSLLAKCQNGDFLRENKDFKYDFSAIPFEEEPKVLDLLEKRYPEDKFENWLALQCAFTSQQFQSTLKSFNSSGAVVESIKPTKVSKRPKKSTATATIKSLKPGNTKTKKKDVQEFSKLLTEEERKLEVQFDAFDNEIVEDGDKLLEQMLSGYEFASNAKRRSAIPTSDKLITPSTHYSRGHMSNQRRFMSKSYSNKK</sequence>
<dbReference type="InterPro" id="IPR002297">
    <property type="entry name" value="DNA-dir_DNA_pol_A_mt"/>
</dbReference>
<evidence type="ECO:0000256" key="10">
    <source>
        <dbReference type="ARBA" id="ARBA00023125"/>
    </source>
</evidence>
<evidence type="ECO:0000256" key="2">
    <source>
        <dbReference type="ARBA" id="ARBA00004173"/>
    </source>
</evidence>
<evidence type="ECO:0000313" key="19">
    <source>
        <dbReference type="Proteomes" id="UP000837801"/>
    </source>
</evidence>
<comment type="subcellular location">
    <subcellularLocation>
        <location evidence="2">Mitochondrion</location>
    </subcellularLocation>
</comment>
<dbReference type="PRINTS" id="PR00867">
    <property type="entry name" value="DNAPOLG"/>
</dbReference>
<dbReference type="GO" id="GO:0003677">
    <property type="term" value="F:DNA binding"/>
    <property type="evidence" value="ECO:0007669"/>
    <property type="project" value="UniProtKB-KW"/>
</dbReference>
<keyword evidence="6" id="KW-0548">Nucleotidyltransferase</keyword>
<dbReference type="GO" id="GO:0003887">
    <property type="term" value="F:DNA-directed DNA polymerase activity"/>
    <property type="evidence" value="ECO:0007669"/>
    <property type="project" value="UniProtKB-KW"/>
</dbReference>
<evidence type="ECO:0000313" key="18">
    <source>
        <dbReference type="EMBL" id="CAH2352224.1"/>
    </source>
</evidence>
<keyword evidence="8" id="KW-0460">Magnesium</keyword>
<dbReference type="FunFam" id="1.10.150.20:FF:000035">
    <property type="entry name" value="DNA polymerase gamma, mitochondrial"/>
    <property type="match status" value="1"/>
</dbReference>
<dbReference type="AlphaFoldDB" id="A0A9P0VXP9"/>
<evidence type="ECO:0000259" key="17">
    <source>
        <dbReference type="SMART" id="SM00482"/>
    </source>
</evidence>
<name>A0A9P0VXP9_9ASCO</name>
<evidence type="ECO:0000256" key="12">
    <source>
        <dbReference type="ARBA" id="ARBA00031966"/>
    </source>
</evidence>
<dbReference type="InterPro" id="IPR019760">
    <property type="entry name" value="DNA-dir_DNA_pol_A_CS"/>
</dbReference>
<gene>
    <name evidence="18" type="ORF">CLIB1423_06S01596</name>
</gene>
<dbReference type="GO" id="GO:0005760">
    <property type="term" value="C:gamma DNA polymerase complex"/>
    <property type="evidence" value="ECO:0007669"/>
    <property type="project" value="InterPro"/>
</dbReference>
<dbReference type="PROSITE" id="PS00447">
    <property type="entry name" value="DNA_POLYMERASE_A"/>
    <property type="match status" value="1"/>
</dbReference>
<dbReference type="SUPFAM" id="SSF56672">
    <property type="entry name" value="DNA/RNA polymerases"/>
    <property type="match status" value="1"/>
</dbReference>
<evidence type="ECO:0000256" key="16">
    <source>
        <dbReference type="SAM" id="MobiDB-lite"/>
    </source>
</evidence>
<comment type="function">
    <text evidence="14">Involved in the replication of mitochondrial DNA.</text>
</comment>
<dbReference type="Pfam" id="PF00476">
    <property type="entry name" value="DNA_pol_A"/>
    <property type="match status" value="1"/>
</dbReference>
<evidence type="ECO:0000256" key="11">
    <source>
        <dbReference type="ARBA" id="ARBA00023128"/>
    </source>
</evidence>
<dbReference type="PANTHER" id="PTHR10267">
    <property type="entry name" value="DNA POLYMERASE SUBUNIT GAMMA-1"/>
    <property type="match status" value="1"/>
</dbReference>
<evidence type="ECO:0000256" key="5">
    <source>
        <dbReference type="ARBA" id="ARBA00022679"/>
    </source>
</evidence>
<keyword evidence="11" id="KW-0496">Mitochondrion</keyword>
<keyword evidence="10" id="KW-0238">DNA-binding</keyword>
<accession>A0A9P0VXP9</accession>
<dbReference type="OrthoDB" id="5588663at2759"/>
<evidence type="ECO:0000256" key="9">
    <source>
        <dbReference type="ARBA" id="ARBA00022932"/>
    </source>
</evidence>
<proteinExistence type="inferred from homology"/>
<dbReference type="Gene3D" id="1.10.150.20">
    <property type="entry name" value="5' to 3' exonuclease, C-terminal subdomain"/>
    <property type="match status" value="1"/>
</dbReference>
<dbReference type="GO" id="GO:0006264">
    <property type="term" value="P:mitochondrial DNA replication"/>
    <property type="evidence" value="ECO:0007669"/>
    <property type="project" value="TreeGrafter"/>
</dbReference>
<dbReference type="Proteomes" id="UP000837801">
    <property type="component" value="Unassembled WGS sequence"/>
</dbReference>
<dbReference type="GO" id="GO:0008408">
    <property type="term" value="F:3'-5' exonuclease activity"/>
    <property type="evidence" value="ECO:0007669"/>
    <property type="project" value="TreeGrafter"/>
</dbReference>
<dbReference type="EMBL" id="CAKXYY010000006">
    <property type="protein sequence ID" value="CAH2352224.1"/>
    <property type="molecule type" value="Genomic_DNA"/>
</dbReference>
<dbReference type="InterPro" id="IPR001098">
    <property type="entry name" value="DNA-dir_DNA_pol_A_palm_dom"/>
</dbReference>
<organism evidence="18 19">
    <name type="scientific">[Candida] railenensis</name>
    <dbReference type="NCBI Taxonomy" id="45579"/>
    <lineage>
        <taxon>Eukaryota</taxon>
        <taxon>Fungi</taxon>
        <taxon>Dikarya</taxon>
        <taxon>Ascomycota</taxon>
        <taxon>Saccharomycotina</taxon>
        <taxon>Pichiomycetes</taxon>
        <taxon>Debaryomycetaceae</taxon>
        <taxon>Kurtzmaniella</taxon>
    </lineage>
</organism>
<dbReference type="Pfam" id="PF18136">
    <property type="entry name" value="DNApol_Exo"/>
    <property type="match status" value="1"/>
</dbReference>
<keyword evidence="19" id="KW-1185">Reference proteome</keyword>
<evidence type="ECO:0000256" key="1">
    <source>
        <dbReference type="ARBA" id="ARBA00001946"/>
    </source>
</evidence>
<evidence type="ECO:0000256" key="3">
    <source>
        <dbReference type="ARBA" id="ARBA00007705"/>
    </source>
</evidence>
<dbReference type="InterPro" id="IPR043502">
    <property type="entry name" value="DNA/RNA_pol_sf"/>
</dbReference>
<feature type="region of interest" description="Disordered" evidence="16">
    <location>
        <begin position="1173"/>
        <end position="1201"/>
    </location>
</feature>
<dbReference type="SUPFAM" id="SSF53098">
    <property type="entry name" value="Ribonuclease H-like"/>
    <property type="match status" value="1"/>
</dbReference>
<dbReference type="EC" id="2.7.7.7" evidence="4"/>
<feature type="domain" description="DNA-directed DNA polymerase family A palm" evidence="17">
    <location>
        <begin position="706"/>
        <end position="935"/>
    </location>
</feature>
<evidence type="ECO:0000256" key="14">
    <source>
        <dbReference type="ARBA" id="ARBA00057053"/>
    </source>
</evidence>
<comment type="similarity">
    <text evidence="3">Belongs to the DNA polymerase type-A family.</text>
</comment>
<protein>
    <recommendedName>
        <fullName evidence="15">DNA polymerase gamma</fullName>
        <ecNumber evidence="4">2.7.7.7</ecNumber>
    </recommendedName>
    <alternativeName>
        <fullName evidence="12">Mitochondrial DNA polymerase catalytic subunit</fullName>
    </alternativeName>
</protein>
<feature type="compositionally biased region" description="Polar residues" evidence="16">
    <location>
        <begin position="1095"/>
        <end position="1109"/>
    </location>
</feature>
<reference evidence="18" key="1">
    <citation type="submission" date="2022-03" db="EMBL/GenBank/DDBJ databases">
        <authorList>
            <person name="Legras J.-L."/>
            <person name="Devillers H."/>
            <person name="Grondin C."/>
        </authorList>
    </citation>
    <scope>NUCLEOTIDE SEQUENCE</scope>
    <source>
        <strain evidence="18">CLIB 1423</strain>
    </source>
</reference>
<feature type="compositionally biased region" description="Polar residues" evidence="16">
    <location>
        <begin position="1176"/>
        <end position="1201"/>
    </location>
</feature>
<comment type="caution">
    <text evidence="18">The sequence shown here is derived from an EMBL/GenBank/DDBJ whole genome shotgun (WGS) entry which is preliminary data.</text>
</comment>
<dbReference type="InterPro" id="IPR012337">
    <property type="entry name" value="RNaseH-like_sf"/>
</dbReference>
<dbReference type="SMART" id="SM00482">
    <property type="entry name" value="POLAc"/>
    <property type="match status" value="1"/>
</dbReference>
<evidence type="ECO:0000256" key="7">
    <source>
        <dbReference type="ARBA" id="ARBA00022705"/>
    </source>
</evidence>
<dbReference type="Gene3D" id="3.30.70.370">
    <property type="match status" value="1"/>
</dbReference>
<evidence type="ECO:0000256" key="4">
    <source>
        <dbReference type="ARBA" id="ARBA00012417"/>
    </source>
</evidence>
<evidence type="ECO:0000256" key="8">
    <source>
        <dbReference type="ARBA" id="ARBA00022842"/>
    </source>
</evidence>
<evidence type="ECO:0000256" key="13">
    <source>
        <dbReference type="ARBA" id="ARBA00049244"/>
    </source>
</evidence>
<feature type="region of interest" description="Disordered" evidence="16">
    <location>
        <begin position="1084"/>
        <end position="1112"/>
    </location>
</feature>
<evidence type="ECO:0000256" key="15">
    <source>
        <dbReference type="ARBA" id="ARBA00069489"/>
    </source>
</evidence>
<comment type="cofactor">
    <cofactor evidence="1">
        <name>Mg(2+)</name>
        <dbReference type="ChEBI" id="CHEBI:18420"/>
    </cofactor>
</comment>
<comment type="catalytic activity">
    <reaction evidence="13">
        <text>DNA(n) + a 2'-deoxyribonucleoside 5'-triphosphate = DNA(n+1) + diphosphate</text>
        <dbReference type="Rhea" id="RHEA:22508"/>
        <dbReference type="Rhea" id="RHEA-COMP:17339"/>
        <dbReference type="Rhea" id="RHEA-COMP:17340"/>
        <dbReference type="ChEBI" id="CHEBI:33019"/>
        <dbReference type="ChEBI" id="CHEBI:61560"/>
        <dbReference type="ChEBI" id="CHEBI:173112"/>
        <dbReference type="EC" id="2.7.7.7"/>
    </reaction>
</comment>
<dbReference type="PANTHER" id="PTHR10267:SF0">
    <property type="entry name" value="DNA POLYMERASE SUBUNIT GAMMA-1"/>
    <property type="match status" value="1"/>
</dbReference>
<keyword evidence="5" id="KW-0808">Transferase</keyword>
<evidence type="ECO:0000256" key="6">
    <source>
        <dbReference type="ARBA" id="ARBA00022695"/>
    </source>
</evidence>
<dbReference type="InterPro" id="IPR041336">
    <property type="entry name" value="DNApol_Exo"/>
</dbReference>
<dbReference type="Gene3D" id="3.30.420.390">
    <property type="match status" value="2"/>
</dbReference>